<gene>
    <name evidence="1" type="ORF">FYJ80_06365</name>
</gene>
<evidence type="ECO:0000313" key="2">
    <source>
        <dbReference type="Proteomes" id="UP000460549"/>
    </source>
</evidence>
<accession>A0A7X2PCL9</accession>
<dbReference type="RefSeq" id="WP_154425375.1">
    <property type="nucleotide sequence ID" value="NZ_VUNN01000010.1"/>
</dbReference>
<sequence length="122" mass="13593">MKQKLGELGLYNKELFFTGRLSDSDGSSLLRAVVHNGAEAIIVSSQLLEKGVISEYERQNLKIPIVLTRDMPFDIGAVDNNFPKVKVYPDAIWQVAVEILIAHGRNPKLNGNVFIPSIFEKP</sequence>
<comment type="caution">
    <text evidence="1">The sequence shown here is derived from an EMBL/GenBank/DDBJ whole genome shotgun (WGS) entry which is preliminary data.</text>
</comment>
<proteinExistence type="predicted"/>
<name>A0A7X2PCL9_9SPIO</name>
<dbReference type="Proteomes" id="UP000460549">
    <property type="component" value="Unassembled WGS sequence"/>
</dbReference>
<organism evidence="1 2">
    <name type="scientific">Bullifex porci</name>
    <dbReference type="NCBI Taxonomy" id="2606638"/>
    <lineage>
        <taxon>Bacteria</taxon>
        <taxon>Pseudomonadati</taxon>
        <taxon>Spirochaetota</taxon>
        <taxon>Spirochaetia</taxon>
        <taxon>Spirochaetales</taxon>
        <taxon>Spirochaetaceae</taxon>
        <taxon>Bullifex</taxon>
    </lineage>
</organism>
<reference evidence="1 2" key="1">
    <citation type="submission" date="2019-08" db="EMBL/GenBank/DDBJ databases">
        <title>In-depth cultivation of the pig gut microbiome towards novel bacterial diversity and tailored functional studies.</title>
        <authorList>
            <person name="Wylensek D."/>
            <person name="Hitch T.C.A."/>
            <person name="Clavel T."/>
        </authorList>
    </citation>
    <scope>NUCLEOTIDE SEQUENCE [LARGE SCALE GENOMIC DNA]</scope>
    <source>
        <strain evidence="1 2">NM-380-WT-3C1</strain>
    </source>
</reference>
<dbReference type="AlphaFoldDB" id="A0A7X2PCL9"/>
<evidence type="ECO:0000313" key="1">
    <source>
        <dbReference type="EMBL" id="MSU06404.1"/>
    </source>
</evidence>
<keyword evidence="2" id="KW-1185">Reference proteome</keyword>
<protein>
    <submittedName>
        <fullName evidence="1">Uncharacterized protein</fullName>
    </submittedName>
</protein>
<dbReference type="EMBL" id="VUNN01000010">
    <property type="protein sequence ID" value="MSU06404.1"/>
    <property type="molecule type" value="Genomic_DNA"/>
</dbReference>